<accession>A0A974DZD7</accession>
<feature type="transmembrane region" description="Helical" evidence="1">
    <location>
        <begin position="50"/>
        <end position="71"/>
    </location>
</feature>
<protein>
    <submittedName>
        <fullName evidence="2">Uncharacterized protein</fullName>
    </submittedName>
</protein>
<organism evidence="2 3">
    <name type="scientific">Xenopus laevis</name>
    <name type="common">African clawed frog</name>
    <dbReference type="NCBI Taxonomy" id="8355"/>
    <lineage>
        <taxon>Eukaryota</taxon>
        <taxon>Metazoa</taxon>
        <taxon>Chordata</taxon>
        <taxon>Craniata</taxon>
        <taxon>Vertebrata</taxon>
        <taxon>Euteleostomi</taxon>
        <taxon>Amphibia</taxon>
        <taxon>Batrachia</taxon>
        <taxon>Anura</taxon>
        <taxon>Pipoidea</taxon>
        <taxon>Pipidae</taxon>
        <taxon>Xenopodinae</taxon>
        <taxon>Xenopus</taxon>
        <taxon>Xenopus</taxon>
    </lineage>
</organism>
<sequence>MKFNSHEAEWLPTVLLPKSFASAPCFKGTINMTSPSCVYTVSQNIKEHKLLLLLFTWLLGTLSYAVSLRVVKTGGENCFHLKCQFQRSNYSAHRCSNCI</sequence>
<evidence type="ECO:0000256" key="1">
    <source>
        <dbReference type="SAM" id="Phobius"/>
    </source>
</evidence>
<dbReference type="Proteomes" id="UP000694892">
    <property type="component" value="Chromosome 1L"/>
</dbReference>
<proteinExistence type="predicted"/>
<keyword evidence="1" id="KW-0472">Membrane</keyword>
<reference evidence="3" key="1">
    <citation type="journal article" date="2016" name="Nature">
        <title>Genome evolution in the allotetraploid frog Xenopus laevis.</title>
        <authorList>
            <person name="Session A.M."/>
            <person name="Uno Y."/>
            <person name="Kwon T."/>
            <person name="Chapman J.A."/>
            <person name="Toyoda A."/>
            <person name="Takahashi S."/>
            <person name="Fukui A."/>
            <person name="Hikosaka A."/>
            <person name="Suzuki A."/>
            <person name="Kondo M."/>
            <person name="van Heeringen S.J."/>
            <person name="Quigley I."/>
            <person name="Heinz S."/>
            <person name="Ogino H."/>
            <person name="Ochi H."/>
            <person name="Hellsten U."/>
            <person name="Lyons J.B."/>
            <person name="Simakov O."/>
            <person name="Putnam N."/>
            <person name="Stites J."/>
            <person name="Kuroki Y."/>
            <person name="Tanaka T."/>
            <person name="Michiue T."/>
            <person name="Watanabe M."/>
            <person name="Bogdanovic O."/>
            <person name="Lister R."/>
            <person name="Georgiou G."/>
            <person name="Paranjpe S.S."/>
            <person name="van Kruijsbergen I."/>
            <person name="Shu S."/>
            <person name="Carlson J."/>
            <person name="Kinoshita T."/>
            <person name="Ohta Y."/>
            <person name="Mawaribuchi S."/>
            <person name="Jenkins J."/>
            <person name="Grimwood J."/>
            <person name="Schmutz J."/>
            <person name="Mitros T."/>
            <person name="Mozaffari S.V."/>
            <person name="Suzuki Y."/>
            <person name="Haramoto Y."/>
            <person name="Yamamoto T.S."/>
            <person name="Takagi C."/>
            <person name="Heald R."/>
            <person name="Miller K."/>
            <person name="Haudenschild C."/>
            <person name="Kitzman J."/>
            <person name="Nakayama T."/>
            <person name="Izutsu Y."/>
            <person name="Robert J."/>
            <person name="Fortriede J."/>
            <person name="Burns K."/>
            <person name="Lotay V."/>
            <person name="Karimi K."/>
            <person name="Yasuoka Y."/>
            <person name="Dichmann D.S."/>
            <person name="Flajnik M.F."/>
            <person name="Houston D.W."/>
            <person name="Shendure J."/>
            <person name="DuPasquier L."/>
            <person name="Vize P.D."/>
            <person name="Zorn A.M."/>
            <person name="Ito M."/>
            <person name="Marcotte E.M."/>
            <person name="Wallingford J.B."/>
            <person name="Ito Y."/>
            <person name="Asashima M."/>
            <person name="Ueno N."/>
            <person name="Matsuda Y."/>
            <person name="Veenstra G.J."/>
            <person name="Fujiyama A."/>
            <person name="Harland R.M."/>
            <person name="Taira M."/>
            <person name="Rokhsar D.S."/>
        </authorList>
    </citation>
    <scope>NUCLEOTIDE SEQUENCE [LARGE SCALE GENOMIC DNA]</scope>
    <source>
        <strain evidence="3">J</strain>
    </source>
</reference>
<evidence type="ECO:0000313" key="3">
    <source>
        <dbReference type="Proteomes" id="UP000694892"/>
    </source>
</evidence>
<dbReference type="EMBL" id="CM004466">
    <property type="protein sequence ID" value="OCT99687.1"/>
    <property type="molecule type" value="Genomic_DNA"/>
</dbReference>
<name>A0A974DZD7_XENLA</name>
<dbReference type="AlphaFoldDB" id="A0A974DZD7"/>
<keyword evidence="1" id="KW-0812">Transmembrane</keyword>
<gene>
    <name evidence="2" type="ORF">XELAEV_18005471mg</name>
</gene>
<keyword evidence="1" id="KW-1133">Transmembrane helix</keyword>
<evidence type="ECO:0000313" key="2">
    <source>
        <dbReference type="EMBL" id="OCT99687.1"/>
    </source>
</evidence>